<evidence type="ECO:0000313" key="3">
    <source>
        <dbReference type="EMBL" id="WAK62839.1"/>
    </source>
</evidence>
<dbReference type="AlphaFoldDB" id="A0A081JGB4"/>
<protein>
    <submittedName>
        <fullName evidence="3">Uncharacterized protein</fullName>
    </submittedName>
</protein>
<keyword evidence="1" id="KW-0472">Membrane</keyword>
<keyword evidence="5" id="KW-1185">Reference proteome</keyword>
<reference evidence="3" key="3">
    <citation type="submission" date="2022-11" db="EMBL/GenBank/DDBJ databases">
        <authorList>
            <person name="Johnson J.D."/>
        </authorList>
    </citation>
    <scope>NUCLEOTIDE SEQUENCE</scope>
    <source>
        <strain evidence="2">E28</strain>
        <strain evidence="3">E37</strain>
    </source>
</reference>
<accession>A0A081JGB4</accession>
<sequence length="47" mass="5187">MSKNIVYFISAIIFLAYGLLELKAIFIILGIVFGVIGVADYLNHKGK</sequence>
<dbReference type="RefSeq" id="WP_014294981.1">
    <property type="nucleotide sequence ID" value="NZ_CP113440.1"/>
</dbReference>
<gene>
    <name evidence="3" type="ORF">OQG81_09050</name>
    <name evidence="2" type="ORF">OQH01_10550</name>
</gene>
<proteinExistence type="predicted"/>
<dbReference type="Proteomes" id="UP001156410">
    <property type="component" value="Chromosome"/>
</dbReference>
<dbReference type="Proteomes" id="UP001209889">
    <property type="component" value="Unassembled WGS sequence"/>
</dbReference>
<reference evidence="5" key="4">
    <citation type="submission" date="2023-07" db="EMBL/GenBank/DDBJ databases">
        <title>Streptococcus macedonicus and Acinetobacter baumannii: co-inhabitants of the cheese production environment.</title>
        <authorList>
            <person name="Johnson J."/>
            <person name="Curtin C."/>
            <person name="Waite-Cusic J."/>
        </authorList>
    </citation>
    <scope>NUCLEOTIDE SEQUENCE [LARGE SCALE GENOMIC DNA]</scope>
    <source>
        <strain evidence="5">E28</strain>
    </source>
</reference>
<organism evidence="3 4">
    <name type="scientific">Streptococcus macedonicus</name>
    <name type="common">Streptococcus gallolyticus macedonicus</name>
    <dbReference type="NCBI Taxonomy" id="59310"/>
    <lineage>
        <taxon>Bacteria</taxon>
        <taxon>Bacillati</taxon>
        <taxon>Bacillota</taxon>
        <taxon>Bacilli</taxon>
        <taxon>Lactobacillales</taxon>
        <taxon>Streptococcaceae</taxon>
        <taxon>Streptococcus</taxon>
    </lineage>
</organism>
<dbReference type="EMBL" id="JAPHJC010000069">
    <property type="protein sequence ID" value="MCW8678901.1"/>
    <property type="molecule type" value="Genomic_DNA"/>
</dbReference>
<keyword evidence="1" id="KW-0812">Transmembrane</keyword>
<name>A0A081JGB4_STRMC</name>
<reference evidence="2" key="5">
    <citation type="submission" date="2024-05" db="EMBL/GenBank/DDBJ databases">
        <title>Streptococcus macedonicus and Acinetobacter baumannii: co-inhabitants of the cheese production environment.</title>
        <authorList>
            <person name="Johnson J."/>
            <person name="Curtin C."/>
            <person name="Waite-Cusic J."/>
        </authorList>
    </citation>
    <scope>NUCLEOTIDE SEQUENCE</scope>
    <source>
        <strain evidence="2">E28</strain>
    </source>
</reference>
<evidence type="ECO:0000256" key="1">
    <source>
        <dbReference type="SAM" id="Phobius"/>
    </source>
</evidence>
<feature type="transmembrane region" description="Helical" evidence="1">
    <location>
        <begin position="6"/>
        <end position="39"/>
    </location>
</feature>
<evidence type="ECO:0000313" key="4">
    <source>
        <dbReference type="Proteomes" id="UP001156410"/>
    </source>
</evidence>
<reference evidence="5" key="1">
    <citation type="submission" date="2022-11" db="EMBL/GenBank/DDBJ databases">
        <title>Streptococcus macedonicus and Acinetobacter baumannii: co-inhabitants of the cheese production environment.</title>
        <authorList>
            <person name="Johnson J."/>
            <person name="Curtin C."/>
            <person name="Waite-Cusic J."/>
        </authorList>
    </citation>
    <scope>NUCLEOTIDE SEQUENCE [LARGE SCALE GENOMIC DNA]</scope>
    <source>
        <strain evidence="5">E28</strain>
    </source>
</reference>
<reference evidence="3" key="2">
    <citation type="submission" date="2022-11" db="EMBL/GenBank/DDBJ databases">
        <title>Streptococcus macedonicus and Acinetobacter baumannii: co-inhabitants of the cheese production environment.</title>
        <authorList>
            <person name="Johnson J."/>
        </authorList>
    </citation>
    <scope>NUCLEOTIDE SEQUENCE</scope>
    <source>
        <strain evidence="3">E37</strain>
    </source>
</reference>
<dbReference type="GeneID" id="93937042"/>
<evidence type="ECO:0000313" key="2">
    <source>
        <dbReference type="EMBL" id="MCW8678901.1"/>
    </source>
</evidence>
<dbReference type="EMBL" id="CP113440">
    <property type="protein sequence ID" value="WAK62839.1"/>
    <property type="molecule type" value="Genomic_DNA"/>
</dbReference>
<keyword evidence="1" id="KW-1133">Transmembrane helix</keyword>
<evidence type="ECO:0000313" key="5">
    <source>
        <dbReference type="Proteomes" id="UP001209889"/>
    </source>
</evidence>